<dbReference type="InterPro" id="IPR029058">
    <property type="entry name" value="AB_hydrolase_fold"/>
</dbReference>
<dbReference type="EMBL" id="AVCI01000006">
    <property type="protein sequence ID" value="KFN43104.1"/>
    <property type="molecule type" value="Genomic_DNA"/>
</dbReference>
<dbReference type="eggNOG" id="COG1075">
    <property type="taxonomic scope" value="Bacteria"/>
</dbReference>
<evidence type="ECO:0000313" key="3">
    <source>
        <dbReference type="Proteomes" id="UP000029385"/>
    </source>
</evidence>
<reference evidence="2 3" key="1">
    <citation type="submission" date="2013-09" db="EMBL/GenBank/DDBJ databases">
        <title>Genome sequencing of Arenimonas oryziterrae.</title>
        <authorList>
            <person name="Chen F."/>
            <person name="Wang G."/>
        </authorList>
    </citation>
    <scope>NUCLEOTIDE SEQUENCE [LARGE SCALE GENOMIC DNA]</scope>
    <source>
        <strain evidence="2 3">YC6267</strain>
    </source>
</reference>
<gene>
    <name evidence="2" type="ORF">N789_11115</name>
</gene>
<evidence type="ECO:0000259" key="1">
    <source>
        <dbReference type="Pfam" id="PF12697"/>
    </source>
</evidence>
<organism evidence="2 3">
    <name type="scientific">Arenimonas oryziterrae DSM 21050 = YC6267</name>
    <dbReference type="NCBI Taxonomy" id="1121015"/>
    <lineage>
        <taxon>Bacteria</taxon>
        <taxon>Pseudomonadati</taxon>
        <taxon>Pseudomonadota</taxon>
        <taxon>Gammaproteobacteria</taxon>
        <taxon>Lysobacterales</taxon>
        <taxon>Lysobacteraceae</taxon>
        <taxon>Arenimonas</taxon>
    </lineage>
</organism>
<dbReference type="SUPFAM" id="SSF53474">
    <property type="entry name" value="alpha/beta-Hydrolases"/>
    <property type="match status" value="1"/>
</dbReference>
<proteinExistence type="predicted"/>
<dbReference type="Pfam" id="PF12697">
    <property type="entry name" value="Abhydrolase_6"/>
    <property type="match status" value="1"/>
</dbReference>
<evidence type="ECO:0000313" key="2">
    <source>
        <dbReference type="EMBL" id="KFN43104.1"/>
    </source>
</evidence>
<dbReference type="PANTHER" id="PTHR37946">
    <property type="entry name" value="SLL1969 PROTEIN"/>
    <property type="match status" value="1"/>
</dbReference>
<accession>A0A091AWR8</accession>
<dbReference type="AlphaFoldDB" id="A0A091AWR8"/>
<dbReference type="Proteomes" id="UP000029385">
    <property type="component" value="Unassembled WGS sequence"/>
</dbReference>
<keyword evidence="3" id="KW-1185">Reference proteome</keyword>
<dbReference type="RefSeq" id="WP_022970060.1">
    <property type="nucleotide sequence ID" value="NZ_ATVD01000005.1"/>
</dbReference>
<protein>
    <recommendedName>
        <fullName evidence="1">AB hydrolase-1 domain-containing protein</fullName>
    </recommendedName>
</protein>
<sequence length="205" mass="22023">MPETVLILHGLMMRSPAMLPLASRLRRRGFEPRLFGYSTLWQNPAKAMEKLAMRLYAYGDQPVHLVAHSLGGLVAVETLNRYQQLPPGRLVCLGSPLAGSTAARGLFDRGLGFVSGRSGPLLRGGLIQLPEKHQVGAIAGSRSLGMGKYFGHFDGLNDGTVAVWETRMPGLGDHAVIPSSHSGLAFSPLAAELAANFLETGHFRP</sequence>
<feature type="domain" description="AB hydrolase-1" evidence="1">
    <location>
        <begin position="5"/>
        <end position="123"/>
    </location>
</feature>
<dbReference type="PATRIC" id="fig|1121015.4.peg.1701"/>
<dbReference type="InterPro" id="IPR000073">
    <property type="entry name" value="AB_hydrolase_1"/>
</dbReference>
<dbReference type="Gene3D" id="3.40.50.1820">
    <property type="entry name" value="alpha/beta hydrolase"/>
    <property type="match status" value="1"/>
</dbReference>
<name>A0A091AWR8_9GAMM</name>
<dbReference type="PANTHER" id="PTHR37946:SF1">
    <property type="entry name" value="SLL1969 PROTEIN"/>
    <property type="match status" value="1"/>
</dbReference>
<dbReference type="STRING" id="1121015.GCA_000420545_02454"/>
<dbReference type="OrthoDB" id="556502at2"/>
<comment type="caution">
    <text evidence="2">The sequence shown here is derived from an EMBL/GenBank/DDBJ whole genome shotgun (WGS) entry which is preliminary data.</text>
</comment>